<proteinExistence type="predicted"/>
<gene>
    <name evidence="2" type="ORF">ARMSODRAFT_1028327</name>
</gene>
<accession>A0A2H3ATV1</accession>
<organism evidence="2 3">
    <name type="scientific">Armillaria solidipes</name>
    <dbReference type="NCBI Taxonomy" id="1076256"/>
    <lineage>
        <taxon>Eukaryota</taxon>
        <taxon>Fungi</taxon>
        <taxon>Dikarya</taxon>
        <taxon>Basidiomycota</taxon>
        <taxon>Agaricomycotina</taxon>
        <taxon>Agaricomycetes</taxon>
        <taxon>Agaricomycetidae</taxon>
        <taxon>Agaricales</taxon>
        <taxon>Marasmiineae</taxon>
        <taxon>Physalacriaceae</taxon>
        <taxon>Armillaria</taxon>
    </lineage>
</organism>
<protein>
    <submittedName>
        <fullName evidence="2">Uncharacterized protein</fullName>
    </submittedName>
</protein>
<dbReference type="EMBL" id="KZ293550">
    <property type="protein sequence ID" value="PBK58342.1"/>
    <property type="molecule type" value="Genomic_DNA"/>
</dbReference>
<evidence type="ECO:0000313" key="3">
    <source>
        <dbReference type="Proteomes" id="UP000218334"/>
    </source>
</evidence>
<keyword evidence="3" id="KW-1185">Reference proteome</keyword>
<reference evidence="3" key="1">
    <citation type="journal article" date="2017" name="Nat. Ecol. Evol.">
        <title>Genome expansion and lineage-specific genetic innovations in the forest pathogenic fungi Armillaria.</title>
        <authorList>
            <person name="Sipos G."/>
            <person name="Prasanna A.N."/>
            <person name="Walter M.C."/>
            <person name="O'Connor E."/>
            <person name="Balint B."/>
            <person name="Krizsan K."/>
            <person name="Kiss B."/>
            <person name="Hess J."/>
            <person name="Varga T."/>
            <person name="Slot J."/>
            <person name="Riley R."/>
            <person name="Boka B."/>
            <person name="Rigling D."/>
            <person name="Barry K."/>
            <person name="Lee J."/>
            <person name="Mihaltcheva S."/>
            <person name="LaButti K."/>
            <person name="Lipzen A."/>
            <person name="Waldron R."/>
            <person name="Moloney N.M."/>
            <person name="Sperisen C."/>
            <person name="Kredics L."/>
            <person name="Vagvoelgyi C."/>
            <person name="Patrignani A."/>
            <person name="Fitzpatrick D."/>
            <person name="Nagy I."/>
            <person name="Doyle S."/>
            <person name="Anderson J.B."/>
            <person name="Grigoriev I.V."/>
            <person name="Gueldener U."/>
            <person name="Muensterkoetter M."/>
            <person name="Nagy L.G."/>
        </authorList>
    </citation>
    <scope>NUCLEOTIDE SEQUENCE [LARGE SCALE GENOMIC DNA]</scope>
    <source>
        <strain evidence="3">28-4</strain>
    </source>
</reference>
<name>A0A2H3ATV1_9AGAR</name>
<dbReference type="STRING" id="1076256.A0A2H3ATV1"/>
<evidence type="ECO:0000256" key="1">
    <source>
        <dbReference type="SAM" id="MobiDB-lite"/>
    </source>
</evidence>
<dbReference type="AlphaFoldDB" id="A0A2H3ATV1"/>
<sequence length="251" mass="28283">MRDSRKTHKEVKDLAIVRDGFWCVVSGNYDQDTFSKVSASIDEIGEASTYLSEDSSNEEVRSRLFSTPSMIGLSFSARFSVGRFEVFRLCHRATQQHQHTLPSNIMTIQSDVHEWFTRLETWFEKMTTTQSNHLSLPPEITFTTPDNEDLPVLSEPARYLCQGRPVFRGIDKQNRAVEDLGILAEDGSSAEVLSSALLKSMNQPRPPSSSPSPSSFPTRPDVPLFRPHTHTLRPPTRLLKCSNRPSCHSSS</sequence>
<feature type="region of interest" description="Disordered" evidence="1">
    <location>
        <begin position="200"/>
        <end position="251"/>
    </location>
</feature>
<evidence type="ECO:0000313" key="2">
    <source>
        <dbReference type="EMBL" id="PBK58342.1"/>
    </source>
</evidence>
<dbReference type="Proteomes" id="UP000218334">
    <property type="component" value="Unassembled WGS sequence"/>
</dbReference>